<evidence type="ECO:0000313" key="1">
    <source>
        <dbReference type="EMBL" id="GAG49150.1"/>
    </source>
</evidence>
<dbReference type="EMBL" id="BARS01051834">
    <property type="protein sequence ID" value="GAG49150.1"/>
    <property type="molecule type" value="Genomic_DNA"/>
</dbReference>
<proteinExistence type="predicted"/>
<dbReference type="AlphaFoldDB" id="X0Y0F8"/>
<accession>X0Y0F8</accession>
<reference evidence="1" key="1">
    <citation type="journal article" date="2014" name="Front. Microbiol.">
        <title>High frequency of phylogenetically diverse reductive dehalogenase-homologous genes in deep subseafloor sedimentary metagenomes.</title>
        <authorList>
            <person name="Kawai M."/>
            <person name="Futagami T."/>
            <person name="Toyoda A."/>
            <person name="Takaki Y."/>
            <person name="Nishi S."/>
            <person name="Hori S."/>
            <person name="Arai W."/>
            <person name="Tsubouchi T."/>
            <person name="Morono Y."/>
            <person name="Uchiyama I."/>
            <person name="Ito T."/>
            <person name="Fujiyama A."/>
            <person name="Inagaki F."/>
            <person name="Takami H."/>
        </authorList>
    </citation>
    <scope>NUCLEOTIDE SEQUENCE</scope>
    <source>
        <strain evidence="1">Expedition CK06-06</strain>
    </source>
</reference>
<gene>
    <name evidence="1" type="ORF">S01H1_77151</name>
</gene>
<name>X0Y0F8_9ZZZZ</name>
<organism evidence="1">
    <name type="scientific">marine sediment metagenome</name>
    <dbReference type="NCBI Taxonomy" id="412755"/>
    <lineage>
        <taxon>unclassified sequences</taxon>
        <taxon>metagenomes</taxon>
        <taxon>ecological metagenomes</taxon>
    </lineage>
</organism>
<protein>
    <submittedName>
        <fullName evidence="1">Uncharacterized protein</fullName>
    </submittedName>
</protein>
<comment type="caution">
    <text evidence="1">The sequence shown here is derived from an EMBL/GenBank/DDBJ whole genome shotgun (WGS) entry which is preliminary data.</text>
</comment>
<sequence>MNKYSVELHGTVDYDMMPRVKGVKLLCHGYIEDYEIEIDLDVTKIIRIQRQNRNE</sequence>